<dbReference type="Proteomes" id="UP001589718">
    <property type="component" value="Unassembled WGS sequence"/>
</dbReference>
<comment type="caution">
    <text evidence="2">The sequence shown here is derived from an EMBL/GenBank/DDBJ whole genome shotgun (WGS) entry which is preliminary data.</text>
</comment>
<dbReference type="Gene3D" id="3.20.20.30">
    <property type="entry name" value="Luciferase-like domain"/>
    <property type="match status" value="1"/>
</dbReference>
<accession>A0ABV5P847</accession>
<sequence>MTSDSHRSRLSRTHGRLGIWHGALRSPEPQDPLELTDAVTELEDLGYGTVWSGGNPSLDDVAPLLEATDHLKVATGIVSIWQHTAEDVAATAAAYERRYPGRFVLGLGVSHDALAPQYARPYSAMTAYLDALDRAATPLPAERRILAALGPKMLKLASSRAVGAHPYLVTPAHTAQAREALGPDAFLAPELTVVLNPDLAEARTTARAMLARYLALPNYTNNLLRLGFTEADFADDGSDRLLDALFALGDEDRVRAKAEEFYAAGADHLALQALPPAGAPVGALPREEWRALAKALL</sequence>
<dbReference type="EC" id="1.-.-.-" evidence="2"/>
<evidence type="ECO:0000259" key="1">
    <source>
        <dbReference type="Pfam" id="PF00296"/>
    </source>
</evidence>
<dbReference type="InterPro" id="IPR019922">
    <property type="entry name" value="Lucif-like_OxRdatse_MSMEG_4141"/>
</dbReference>
<dbReference type="InterPro" id="IPR050766">
    <property type="entry name" value="Bact_Lucif_Oxidored"/>
</dbReference>
<proteinExistence type="predicted"/>
<dbReference type="NCBIfam" id="TIGR03620">
    <property type="entry name" value="F420_MSMEG_4141"/>
    <property type="match status" value="1"/>
</dbReference>
<evidence type="ECO:0000313" key="2">
    <source>
        <dbReference type="EMBL" id="MFB9519370.1"/>
    </source>
</evidence>
<protein>
    <submittedName>
        <fullName evidence="2">LLM class F420-dependent oxidoreductase</fullName>
        <ecNumber evidence="2">1.-.-.-</ecNumber>
    </submittedName>
</protein>
<keyword evidence="3" id="KW-1185">Reference proteome</keyword>
<dbReference type="Pfam" id="PF00296">
    <property type="entry name" value="Bac_luciferase"/>
    <property type="match status" value="1"/>
</dbReference>
<dbReference type="InterPro" id="IPR011251">
    <property type="entry name" value="Luciferase-like_dom"/>
</dbReference>
<organism evidence="2 3">
    <name type="scientific">Streptomyces cremeus</name>
    <dbReference type="NCBI Taxonomy" id="66881"/>
    <lineage>
        <taxon>Bacteria</taxon>
        <taxon>Bacillati</taxon>
        <taxon>Actinomycetota</taxon>
        <taxon>Actinomycetes</taxon>
        <taxon>Kitasatosporales</taxon>
        <taxon>Streptomycetaceae</taxon>
        <taxon>Streptomyces</taxon>
    </lineage>
</organism>
<dbReference type="SUPFAM" id="SSF51679">
    <property type="entry name" value="Bacterial luciferase-like"/>
    <property type="match status" value="1"/>
</dbReference>
<dbReference type="EMBL" id="JBHMCR010000004">
    <property type="protein sequence ID" value="MFB9519370.1"/>
    <property type="molecule type" value="Genomic_DNA"/>
</dbReference>
<reference evidence="2 3" key="1">
    <citation type="submission" date="2024-09" db="EMBL/GenBank/DDBJ databases">
        <authorList>
            <person name="Sun Q."/>
            <person name="Mori K."/>
        </authorList>
    </citation>
    <scope>NUCLEOTIDE SEQUENCE [LARGE SCALE GENOMIC DNA]</scope>
    <source>
        <strain evidence="2 3">JCM 4362</strain>
    </source>
</reference>
<evidence type="ECO:0000313" key="3">
    <source>
        <dbReference type="Proteomes" id="UP001589718"/>
    </source>
</evidence>
<name>A0ABV5P847_STRCM</name>
<dbReference type="RefSeq" id="WP_345220699.1">
    <property type="nucleotide sequence ID" value="NZ_BAAAXE010000013.1"/>
</dbReference>
<dbReference type="InterPro" id="IPR036661">
    <property type="entry name" value="Luciferase-like_sf"/>
</dbReference>
<gene>
    <name evidence="2" type="ORF">ACFFTU_05360</name>
</gene>
<keyword evidence="2" id="KW-0560">Oxidoreductase</keyword>
<feature type="domain" description="Luciferase-like" evidence="1">
    <location>
        <begin position="27"/>
        <end position="268"/>
    </location>
</feature>
<dbReference type="PANTHER" id="PTHR30137:SF18">
    <property type="entry name" value="CONSERVED PROTEIN"/>
    <property type="match status" value="1"/>
</dbReference>
<dbReference type="GO" id="GO:0016491">
    <property type="term" value="F:oxidoreductase activity"/>
    <property type="evidence" value="ECO:0007669"/>
    <property type="project" value="UniProtKB-KW"/>
</dbReference>
<dbReference type="PANTHER" id="PTHR30137">
    <property type="entry name" value="LUCIFERASE-LIKE MONOOXYGENASE"/>
    <property type="match status" value="1"/>
</dbReference>